<gene>
    <name evidence="1" type="ORF">GFSPODELE1_LOCUS312</name>
</gene>
<accession>A0ABP1CFN7</accession>
<organism evidence="1 2">
    <name type="scientific">Somion occarium</name>
    <dbReference type="NCBI Taxonomy" id="3059160"/>
    <lineage>
        <taxon>Eukaryota</taxon>
        <taxon>Fungi</taxon>
        <taxon>Dikarya</taxon>
        <taxon>Basidiomycota</taxon>
        <taxon>Agaricomycotina</taxon>
        <taxon>Agaricomycetes</taxon>
        <taxon>Polyporales</taxon>
        <taxon>Cerrenaceae</taxon>
        <taxon>Somion</taxon>
    </lineage>
</organism>
<proteinExistence type="predicted"/>
<name>A0ABP1CFN7_9APHY</name>
<evidence type="ECO:0000313" key="1">
    <source>
        <dbReference type="EMBL" id="CAL1694458.1"/>
    </source>
</evidence>
<reference evidence="2" key="1">
    <citation type="submission" date="2024-04" db="EMBL/GenBank/DDBJ databases">
        <authorList>
            <person name="Shaw F."/>
            <person name="Minotto A."/>
        </authorList>
    </citation>
    <scope>NUCLEOTIDE SEQUENCE [LARGE SCALE GENOMIC DNA]</scope>
</reference>
<dbReference type="EMBL" id="OZ037944">
    <property type="protein sequence ID" value="CAL1694458.1"/>
    <property type="molecule type" value="Genomic_DNA"/>
</dbReference>
<dbReference type="Proteomes" id="UP001497453">
    <property type="component" value="Chromosome 1"/>
</dbReference>
<protein>
    <submittedName>
        <fullName evidence="1">Uncharacterized protein</fullName>
    </submittedName>
</protein>
<evidence type="ECO:0000313" key="2">
    <source>
        <dbReference type="Proteomes" id="UP001497453"/>
    </source>
</evidence>
<sequence length="153" mass="16656">MPGDLGWSIWLVLVAANNRCERGVLRVAVGSLDLPSAPSFLTSPEELPGDANPSPCIKVSEGRLAKLGYRCLSLPNLTSQLAFFQSGTNSSESSLRLPFQNRSFTKRVHWSKKTAKRRMAATLLKAMTATPMIFHSLDVPNEEVEEGDGGVLL</sequence>
<keyword evidence="2" id="KW-1185">Reference proteome</keyword>